<organism evidence="2 3">
    <name type="scientific">Loxostege sticticalis</name>
    <name type="common">Beet webworm moth</name>
    <dbReference type="NCBI Taxonomy" id="481309"/>
    <lineage>
        <taxon>Eukaryota</taxon>
        <taxon>Metazoa</taxon>
        <taxon>Ecdysozoa</taxon>
        <taxon>Arthropoda</taxon>
        <taxon>Hexapoda</taxon>
        <taxon>Insecta</taxon>
        <taxon>Pterygota</taxon>
        <taxon>Neoptera</taxon>
        <taxon>Endopterygota</taxon>
        <taxon>Lepidoptera</taxon>
        <taxon>Glossata</taxon>
        <taxon>Ditrysia</taxon>
        <taxon>Pyraloidea</taxon>
        <taxon>Crambidae</taxon>
        <taxon>Pyraustinae</taxon>
        <taxon>Loxostege</taxon>
    </lineage>
</organism>
<proteinExistence type="predicted"/>
<gene>
    <name evidence="2" type="ORF">ABMA28_010728</name>
</gene>
<dbReference type="Pfam" id="PF14529">
    <property type="entry name" value="Exo_endo_phos_2"/>
    <property type="match status" value="1"/>
</dbReference>
<evidence type="ECO:0000313" key="2">
    <source>
        <dbReference type="EMBL" id="KAL0810611.1"/>
    </source>
</evidence>
<dbReference type="Proteomes" id="UP001549921">
    <property type="component" value="Unassembled WGS sequence"/>
</dbReference>
<dbReference type="InterPro" id="IPR036691">
    <property type="entry name" value="Endo/exonu/phosph_ase_sf"/>
</dbReference>
<evidence type="ECO:0000313" key="3">
    <source>
        <dbReference type="Proteomes" id="UP001549921"/>
    </source>
</evidence>
<reference evidence="2 3" key="1">
    <citation type="submission" date="2024-06" db="EMBL/GenBank/DDBJ databases">
        <title>A chromosome-level genome assembly of beet webworm, Loxostege sticticalis.</title>
        <authorList>
            <person name="Zhang Y."/>
        </authorList>
    </citation>
    <scope>NUCLEOTIDE SEQUENCE [LARGE SCALE GENOMIC DNA]</scope>
    <source>
        <strain evidence="2">AQ028</strain>
        <tissue evidence="2">Male pupae</tissue>
    </source>
</reference>
<accession>A0ABD0S967</accession>
<comment type="caution">
    <text evidence="2">The sequence shown here is derived from an EMBL/GenBank/DDBJ whole genome shotgun (WGS) entry which is preliminary data.</text>
</comment>
<name>A0ABD0S967_LOXSC</name>
<protein>
    <recommendedName>
        <fullName evidence="1">Endonuclease/exonuclease/phosphatase domain-containing protein</fullName>
    </recommendedName>
</protein>
<dbReference type="SUPFAM" id="SSF56219">
    <property type="entry name" value="DNase I-like"/>
    <property type="match status" value="1"/>
</dbReference>
<sequence length="248" mass="29086">MALDIAAVYKPENANDQDFIDTFSQQLLRKRRAIIFGDFNYDLLKRSQSTTAYKQMLKENGFAILNKIDPQYCTRETATSRTIIDHVSTNIKNNNYRLSIVNSLLSDHKLLFLEIDKLVPEEPVKVQYTAIDYNKLSKCIETAQFPDYNNEYNVIEQTLKKAIENSKIIKNKILNPPKNDWINKDIIEAINKRNQLGYIHIRSQHNETAREEYLRQRRIVQKMIQQTKSTYYQKLFKTCSGSPIKVNK</sequence>
<feature type="domain" description="Endonuclease/exonuclease/phosphatase" evidence="1">
    <location>
        <begin position="4"/>
        <end position="110"/>
    </location>
</feature>
<dbReference type="AlphaFoldDB" id="A0ABD0S967"/>
<dbReference type="InterPro" id="IPR005135">
    <property type="entry name" value="Endo/exonuclease/phosphatase"/>
</dbReference>
<dbReference type="Gene3D" id="3.60.10.10">
    <property type="entry name" value="Endonuclease/exonuclease/phosphatase"/>
    <property type="match status" value="1"/>
</dbReference>
<dbReference type="EMBL" id="JBEDNZ010000026">
    <property type="protein sequence ID" value="KAL0810611.1"/>
    <property type="molecule type" value="Genomic_DNA"/>
</dbReference>
<evidence type="ECO:0000259" key="1">
    <source>
        <dbReference type="Pfam" id="PF14529"/>
    </source>
</evidence>